<accession>K6D1L9</accession>
<protein>
    <submittedName>
        <fullName evidence="1">Uncharacterized protein</fullName>
    </submittedName>
</protein>
<dbReference type="EMBL" id="AJLS01000117">
    <property type="protein sequence ID" value="EKN66387.1"/>
    <property type="molecule type" value="Genomic_DNA"/>
</dbReference>
<dbReference type="AlphaFoldDB" id="K6D1L9"/>
<proteinExistence type="predicted"/>
<dbReference type="Proteomes" id="UP000006316">
    <property type="component" value="Unassembled WGS sequence"/>
</dbReference>
<gene>
    <name evidence="1" type="ORF">BABA_16022</name>
</gene>
<name>K6D1L9_9BACI</name>
<dbReference type="PATRIC" id="fig|1117379.3.peg.3323"/>
<dbReference type="OrthoDB" id="2937128at2"/>
<reference evidence="1 2" key="1">
    <citation type="journal article" date="2012" name="Front. Microbiol.">
        <title>Redundancy and modularity in membrane-associated dissimilatory nitrate reduction in Bacillus.</title>
        <authorList>
            <person name="Heylen K."/>
            <person name="Keltjens J."/>
        </authorList>
    </citation>
    <scope>NUCLEOTIDE SEQUENCE [LARGE SCALE GENOMIC DNA]</scope>
    <source>
        <strain evidence="2">LMG 21833T</strain>
    </source>
</reference>
<comment type="caution">
    <text evidence="1">The sequence shown here is derived from an EMBL/GenBank/DDBJ whole genome shotgun (WGS) entry which is preliminary data.</text>
</comment>
<organism evidence="1 2">
    <name type="scientific">Neobacillus bataviensis LMG 21833</name>
    <dbReference type="NCBI Taxonomy" id="1117379"/>
    <lineage>
        <taxon>Bacteria</taxon>
        <taxon>Bacillati</taxon>
        <taxon>Bacillota</taxon>
        <taxon>Bacilli</taxon>
        <taxon>Bacillales</taxon>
        <taxon>Bacillaceae</taxon>
        <taxon>Neobacillus</taxon>
    </lineage>
</organism>
<keyword evidence="2" id="KW-1185">Reference proteome</keyword>
<sequence length="92" mass="10922">MFRQNELDQPRFFSTEHHIELSRENKQEQYVPVGIVIEGYTVTSFYDKEVEFQWINKFESQARPQKLGGAWNFFLCQGLKEPWSLNFESGKG</sequence>
<dbReference type="RefSeq" id="WP_007086200.1">
    <property type="nucleotide sequence ID" value="NZ_AJLS01000117.1"/>
</dbReference>
<evidence type="ECO:0000313" key="1">
    <source>
        <dbReference type="EMBL" id="EKN66387.1"/>
    </source>
</evidence>
<evidence type="ECO:0000313" key="2">
    <source>
        <dbReference type="Proteomes" id="UP000006316"/>
    </source>
</evidence>